<protein>
    <submittedName>
        <fullName evidence="2">YijD family membrane protein</fullName>
    </submittedName>
</protein>
<dbReference type="EMBL" id="SZPQ01000044">
    <property type="protein sequence ID" value="TKI03423.1"/>
    <property type="molecule type" value="Genomic_DNA"/>
</dbReference>
<feature type="transmembrane region" description="Helical" evidence="1">
    <location>
        <begin position="89"/>
        <end position="108"/>
    </location>
</feature>
<gene>
    <name evidence="2" type="ORF">FCN80_21510</name>
</gene>
<accession>A0ABY2SFN2</accession>
<comment type="caution">
    <text evidence="2">The sequence shown here is derived from an EMBL/GenBank/DDBJ whole genome shotgun (WGS) entry which is preliminary data.</text>
</comment>
<evidence type="ECO:0000256" key="1">
    <source>
        <dbReference type="SAM" id="Phobius"/>
    </source>
</evidence>
<keyword evidence="1" id="KW-0812">Transmembrane</keyword>
<organism evidence="2 3">
    <name type="scientific">Martelella alba</name>
    <dbReference type="NCBI Taxonomy" id="2590451"/>
    <lineage>
        <taxon>Bacteria</taxon>
        <taxon>Pseudomonadati</taxon>
        <taxon>Pseudomonadota</taxon>
        <taxon>Alphaproteobacteria</taxon>
        <taxon>Hyphomicrobiales</taxon>
        <taxon>Aurantimonadaceae</taxon>
        <taxon>Martelella</taxon>
    </lineage>
</organism>
<evidence type="ECO:0000313" key="2">
    <source>
        <dbReference type="EMBL" id="TKI03423.1"/>
    </source>
</evidence>
<keyword evidence="3" id="KW-1185">Reference proteome</keyword>
<reference evidence="2 3" key="1">
    <citation type="submission" date="2019-04" db="EMBL/GenBank/DDBJ databases">
        <authorList>
            <person name="Li M."/>
            <person name="Gao C."/>
        </authorList>
    </citation>
    <scope>NUCLEOTIDE SEQUENCE [LARGE SCALE GENOMIC DNA]</scope>
    <source>
        <strain evidence="2 3">BGMRC 2031</strain>
    </source>
</reference>
<sequence length="122" mass="13306">MTNKTLGEQGTLILALIAGLALNGSFAAIFSSVVPFSIFPLISLVLAVYSLHYHYQDRAMPEGFPSLAAASFLLGLLLYSAIIRAEYPVIGSNFVPAILAVILVFWIGRKLKHLKRDRQDGD</sequence>
<dbReference type="Pfam" id="PF07226">
    <property type="entry name" value="DUF1422"/>
    <property type="match status" value="1"/>
</dbReference>
<proteinExistence type="predicted"/>
<feature type="transmembrane region" description="Helical" evidence="1">
    <location>
        <begin position="37"/>
        <end position="55"/>
    </location>
</feature>
<keyword evidence="1" id="KW-0472">Membrane</keyword>
<keyword evidence="1" id="KW-1133">Transmembrane helix</keyword>
<evidence type="ECO:0000313" key="3">
    <source>
        <dbReference type="Proteomes" id="UP000305202"/>
    </source>
</evidence>
<dbReference type="NCBIfam" id="NF008278">
    <property type="entry name" value="PRK11056.1"/>
    <property type="match status" value="1"/>
</dbReference>
<dbReference type="InterPro" id="IPR009867">
    <property type="entry name" value="DUF1422"/>
</dbReference>
<dbReference type="RefSeq" id="WP_136992398.1">
    <property type="nucleotide sequence ID" value="NZ_SZPQ01000044.1"/>
</dbReference>
<dbReference type="Proteomes" id="UP000305202">
    <property type="component" value="Unassembled WGS sequence"/>
</dbReference>
<name>A0ABY2SFN2_9HYPH</name>
<feature type="transmembrane region" description="Helical" evidence="1">
    <location>
        <begin position="67"/>
        <end position="83"/>
    </location>
</feature>